<dbReference type="EMBL" id="CP073084">
    <property type="protein sequence ID" value="QUE53826.1"/>
    <property type="molecule type" value="Genomic_DNA"/>
</dbReference>
<dbReference type="SUPFAM" id="SSF49401">
    <property type="entry name" value="Bacterial adhesins"/>
    <property type="match status" value="2"/>
</dbReference>
<dbReference type="Pfam" id="PF00746">
    <property type="entry name" value="Gram_pos_anchor"/>
    <property type="match status" value="1"/>
</dbReference>
<sequence length="651" mass="69988">MTLSVLFGATAFGQTTEAKELTNVLTDIVIWDNSNGREASKESGAYALVIGNNYSFDTKFDLSAYNNNVENGDYFTFTVPAPFTVKDGVTIELTDPETKVAIADAVITSNGAGQGGTVKITMKNLQEYLAKKNATEVLNVKGSFFTSFTLEVEKALTTETFTNIKDTNTKDIAFKISQRQVTDNTEAIGKENFAKYGSVIDDVKWSSAILGKSGDYWHKWRIRSNTNGTAYSSFVVRDSILETGGPMQFIPESFVVTAGDGINQAWLLTNPVTLAPGVDYEVTFNSAYTSFELTIFNPGNRRFMIDYSTSAPADGSTVGNTVSITTDKGQMTNTIANKVTELTVTRLSRIQEGGTISIETGNRITIYKTDAETGQRLGGAVFTVTKPDGTVLTLDPTDATHGRTQSPVFTEAEIAAGKFIVKELTPPAGYVLNDTPVEVTVTANGAIRTITNKKASTSVPLAVKKDLTGRTLQADEFEFVLTDKDGKVVERVKNVQDGAVNFTALTFNQAGQYVYTITETNGGQTIDNVTYDGKTITATITVTAEPATGALSHTVDYSDGGVFNNVYVEPTTTTTTTTTEEPTTTTSETTTTTEEPSTTTPETPTPGSTTTTEPKKVLPNTGDTSNVWMTLLGLGALVLSGIGFYFHKKKA</sequence>
<dbReference type="Pfam" id="PF17961">
    <property type="entry name" value="Big_8"/>
    <property type="match status" value="1"/>
</dbReference>
<dbReference type="Pfam" id="PF12892">
    <property type="entry name" value="FctA"/>
    <property type="match status" value="1"/>
</dbReference>
<keyword evidence="9" id="KW-1185">Reference proteome</keyword>
<evidence type="ECO:0000256" key="4">
    <source>
        <dbReference type="ARBA" id="ARBA00023088"/>
    </source>
</evidence>
<evidence type="ECO:0000256" key="6">
    <source>
        <dbReference type="SAM" id="Phobius"/>
    </source>
</evidence>
<keyword evidence="6" id="KW-0472">Membrane</keyword>
<keyword evidence="2" id="KW-0964">Secreted</keyword>
<dbReference type="Gene3D" id="2.60.40.3050">
    <property type="match status" value="1"/>
</dbReference>
<evidence type="ECO:0000313" key="9">
    <source>
        <dbReference type="Proteomes" id="UP000677616"/>
    </source>
</evidence>
<dbReference type="RefSeq" id="WP_212569985.1">
    <property type="nucleotide sequence ID" value="NZ_CP073084.1"/>
</dbReference>
<dbReference type="InterPro" id="IPR022464">
    <property type="entry name" value="Strep_pil_isopept_link"/>
</dbReference>
<keyword evidence="6" id="KW-0812">Transmembrane</keyword>
<protein>
    <submittedName>
        <fullName evidence="8">LPXTG cell wall anchor domain-containing protein</fullName>
    </submittedName>
</protein>
<evidence type="ECO:0000256" key="3">
    <source>
        <dbReference type="ARBA" id="ARBA00022729"/>
    </source>
</evidence>
<keyword evidence="6" id="KW-1133">Transmembrane helix</keyword>
<keyword evidence="4" id="KW-0572">Peptidoglycan-anchor</keyword>
<dbReference type="PROSITE" id="PS50847">
    <property type="entry name" value="GRAM_POS_ANCHORING"/>
    <property type="match status" value="1"/>
</dbReference>
<evidence type="ECO:0000259" key="7">
    <source>
        <dbReference type="PROSITE" id="PS50847"/>
    </source>
</evidence>
<feature type="domain" description="Gram-positive cocci surface proteins LPxTG" evidence="7">
    <location>
        <begin position="618"/>
        <end position="651"/>
    </location>
</feature>
<evidence type="ECO:0000256" key="5">
    <source>
        <dbReference type="SAM" id="MobiDB-lite"/>
    </source>
</evidence>
<dbReference type="InterPro" id="IPR019931">
    <property type="entry name" value="LPXTG_anchor"/>
</dbReference>
<gene>
    <name evidence="8" type="ORF">INT76_08325</name>
</gene>
<feature type="region of interest" description="Disordered" evidence="5">
    <location>
        <begin position="570"/>
        <end position="621"/>
    </location>
</feature>
<keyword evidence="3" id="KW-0732">Signal</keyword>
<evidence type="ECO:0000256" key="1">
    <source>
        <dbReference type="ARBA" id="ARBA00022512"/>
    </source>
</evidence>
<dbReference type="NCBIfam" id="TIGR03786">
    <property type="entry name" value="strep_pil_rpt"/>
    <property type="match status" value="1"/>
</dbReference>
<dbReference type="NCBIfam" id="TIGR01167">
    <property type="entry name" value="LPXTG_anchor"/>
    <property type="match status" value="1"/>
</dbReference>
<feature type="compositionally biased region" description="Low complexity" evidence="5">
    <location>
        <begin position="570"/>
        <end position="612"/>
    </location>
</feature>
<dbReference type="InterPro" id="IPR041171">
    <property type="entry name" value="SDR_Ig"/>
</dbReference>
<dbReference type="Proteomes" id="UP000677616">
    <property type="component" value="Chromosome"/>
</dbReference>
<name>A0ABX7YJP0_9STRE</name>
<dbReference type="Pfam" id="PF17802">
    <property type="entry name" value="SpaA"/>
    <property type="match status" value="1"/>
</dbReference>
<dbReference type="InterPro" id="IPR041033">
    <property type="entry name" value="SpaA_PFL_dom_1"/>
</dbReference>
<feature type="transmembrane region" description="Helical" evidence="6">
    <location>
        <begin position="627"/>
        <end position="646"/>
    </location>
</feature>
<evidence type="ECO:0000313" key="8">
    <source>
        <dbReference type="EMBL" id="QUE53826.1"/>
    </source>
</evidence>
<proteinExistence type="predicted"/>
<accession>A0ABX7YJP0</accession>
<dbReference type="Gene3D" id="2.60.40.10">
    <property type="entry name" value="Immunoglobulins"/>
    <property type="match status" value="1"/>
</dbReference>
<evidence type="ECO:0000256" key="2">
    <source>
        <dbReference type="ARBA" id="ARBA00022525"/>
    </source>
</evidence>
<dbReference type="InterPro" id="IPR008966">
    <property type="entry name" value="Adhesion_dom_sf"/>
</dbReference>
<dbReference type="InterPro" id="IPR013783">
    <property type="entry name" value="Ig-like_fold"/>
</dbReference>
<reference evidence="8 9" key="1">
    <citation type="submission" date="2021-04" db="EMBL/GenBank/DDBJ databases">
        <title>Complete genome sequence of a novel Streptococcus species.</title>
        <authorList>
            <person name="Teng J.L.L."/>
        </authorList>
    </citation>
    <scope>NUCLEOTIDE SEQUENCE [LARGE SCALE GENOMIC DNA]</scope>
    <source>
        <strain evidence="8 9">HKU75</strain>
    </source>
</reference>
<organism evidence="8 9">
    <name type="scientific">Streptococcus oriscaviae</name>
    <dbReference type="NCBI Taxonomy" id="2781599"/>
    <lineage>
        <taxon>Bacteria</taxon>
        <taxon>Bacillati</taxon>
        <taxon>Bacillota</taxon>
        <taxon>Bacilli</taxon>
        <taxon>Lactobacillales</taxon>
        <taxon>Streptococcaceae</taxon>
        <taxon>Streptococcus</taxon>
    </lineage>
</organism>
<keyword evidence="1" id="KW-0134">Cell wall</keyword>
<dbReference type="InterPro" id="IPR038174">
    <property type="entry name" value="Strep_pil_link_sf"/>
</dbReference>